<dbReference type="GO" id="GO:0032259">
    <property type="term" value="P:methylation"/>
    <property type="evidence" value="ECO:0007669"/>
    <property type="project" value="UniProtKB-KW"/>
</dbReference>
<proteinExistence type="inferred from homology"/>
<dbReference type="Proteomes" id="UP000236728">
    <property type="component" value="Unassembled WGS sequence"/>
</dbReference>
<feature type="domain" description="Methyltransferase type 11" evidence="4">
    <location>
        <begin position="45"/>
        <end position="136"/>
    </location>
</feature>
<keyword evidence="6" id="KW-1185">Reference proteome</keyword>
<name>A0A1H5X128_9BACT</name>
<dbReference type="EMBL" id="FNVA01000002">
    <property type="protein sequence ID" value="SEG05502.1"/>
    <property type="molecule type" value="Genomic_DNA"/>
</dbReference>
<evidence type="ECO:0000256" key="2">
    <source>
        <dbReference type="ARBA" id="ARBA00022603"/>
    </source>
</evidence>
<keyword evidence="3" id="KW-0808">Transferase</keyword>
<gene>
    <name evidence="5" type="ORF">SAMN05421819_1832</name>
</gene>
<accession>A0A1H5X128</accession>
<dbReference type="InterPro" id="IPR051052">
    <property type="entry name" value="Diverse_substrate_MTase"/>
</dbReference>
<keyword evidence="5" id="KW-0830">Ubiquinone</keyword>
<dbReference type="SUPFAM" id="SSF53335">
    <property type="entry name" value="S-adenosyl-L-methionine-dependent methyltransferases"/>
    <property type="match status" value="1"/>
</dbReference>
<evidence type="ECO:0000256" key="1">
    <source>
        <dbReference type="ARBA" id="ARBA00008361"/>
    </source>
</evidence>
<evidence type="ECO:0000313" key="6">
    <source>
        <dbReference type="Proteomes" id="UP000236728"/>
    </source>
</evidence>
<dbReference type="InterPro" id="IPR029063">
    <property type="entry name" value="SAM-dependent_MTases_sf"/>
</dbReference>
<dbReference type="CDD" id="cd02440">
    <property type="entry name" value="AdoMet_MTases"/>
    <property type="match status" value="1"/>
</dbReference>
<dbReference type="Pfam" id="PF08241">
    <property type="entry name" value="Methyltransf_11"/>
    <property type="match status" value="1"/>
</dbReference>
<keyword evidence="2 5" id="KW-0489">Methyltransferase</keyword>
<dbReference type="InterPro" id="IPR013216">
    <property type="entry name" value="Methyltransf_11"/>
</dbReference>
<organism evidence="5 6">
    <name type="scientific">Bryocella elongata</name>
    <dbReference type="NCBI Taxonomy" id="863522"/>
    <lineage>
        <taxon>Bacteria</taxon>
        <taxon>Pseudomonadati</taxon>
        <taxon>Acidobacteriota</taxon>
        <taxon>Terriglobia</taxon>
        <taxon>Terriglobales</taxon>
        <taxon>Acidobacteriaceae</taxon>
        <taxon>Bryocella</taxon>
    </lineage>
</organism>
<dbReference type="GO" id="GO:0008757">
    <property type="term" value="F:S-adenosylmethionine-dependent methyltransferase activity"/>
    <property type="evidence" value="ECO:0007669"/>
    <property type="project" value="InterPro"/>
</dbReference>
<dbReference type="PANTHER" id="PTHR44942:SF4">
    <property type="entry name" value="METHYLTRANSFERASE TYPE 11 DOMAIN-CONTAINING PROTEIN"/>
    <property type="match status" value="1"/>
</dbReference>
<comment type="similarity">
    <text evidence="1">Belongs to the methyltransferase superfamily.</text>
</comment>
<evidence type="ECO:0000259" key="4">
    <source>
        <dbReference type="Pfam" id="PF08241"/>
    </source>
</evidence>
<dbReference type="Gene3D" id="3.40.50.150">
    <property type="entry name" value="Vaccinia Virus protein VP39"/>
    <property type="match status" value="1"/>
</dbReference>
<protein>
    <submittedName>
        <fullName evidence="5">Ubiquinone/menaquinone biosynthesis C-methylase UbiE</fullName>
    </submittedName>
</protein>
<evidence type="ECO:0000256" key="3">
    <source>
        <dbReference type="ARBA" id="ARBA00022679"/>
    </source>
</evidence>
<evidence type="ECO:0000313" key="5">
    <source>
        <dbReference type="EMBL" id="SEG05502.1"/>
    </source>
</evidence>
<dbReference type="PANTHER" id="PTHR44942">
    <property type="entry name" value="METHYLTRANSF_11 DOMAIN-CONTAINING PROTEIN"/>
    <property type="match status" value="1"/>
</dbReference>
<reference evidence="5 6" key="1">
    <citation type="submission" date="2016-10" db="EMBL/GenBank/DDBJ databases">
        <authorList>
            <person name="de Groot N.N."/>
        </authorList>
    </citation>
    <scope>NUCLEOTIDE SEQUENCE [LARGE SCALE GENOMIC DNA]</scope>
    <source>
        <strain evidence="5 6">DSM 22489</strain>
    </source>
</reference>
<dbReference type="AlphaFoldDB" id="A0A1H5X128"/>
<sequence>MLDNTRRFTGRAADYDQYRERYDASIVLPRLREWCDLTPDWLIADIGAGTGMLADIFLANGNSVFAVEPNAEMRRACILLHPGQHLLQVVDGTAEATTIAAHSIDLVCCGRAFHWFDVDQAMAEARRILRTDGWFVSVAFGRADDALDANLAIEALLRSMTSSGNSTRDAYAKYARLPEFLVRDYRQEQIEGAMLLTWPELLGLMRSLSHSPLPEDPRFPEFEGRLRDVFSRYAVEDRITLATRYWINVGRF</sequence>